<dbReference type="SUPFAM" id="SSF50978">
    <property type="entry name" value="WD40 repeat-like"/>
    <property type="match status" value="1"/>
</dbReference>
<evidence type="ECO:0000313" key="18">
    <source>
        <dbReference type="RefSeq" id="XP_052130666.1"/>
    </source>
</evidence>
<feature type="region of interest" description="Disordered" evidence="6">
    <location>
        <begin position="807"/>
        <end position="830"/>
    </location>
</feature>
<name>A0A6J1S7H0_FRAOC</name>
<evidence type="ECO:0000313" key="13">
    <source>
        <dbReference type="RefSeq" id="XP_052130660.1"/>
    </source>
</evidence>
<dbReference type="GO" id="GO:0006261">
    <property type="term" value="P:DNA-templated DNA replication"/>
    <property type="evidence" value="ECO:0007669"/>
    <property type="project" value="TreeGrafter"/>
</dbReference>
<feature type="compositionally biased region" description="Basic and acidic residues" evidence="6">
    <location>
        <begin position="1017"/>
        <end position="1026"/>
    </location>
</feature>
<gene>
    <name evidence="11 12 13 14 15 16 17 18" type="primary">LOC113204283</name>
</gene>
<dbReference type="PROSITE" id="PS50294">
    <property type="entry name" value="WD_REPEATS_REGION"/>
    <property type="match status" value="2"/>
</dbReference>
<comment type="subcellular location">
    <subcellularLocation>
        <location evidence="1">Nucleus</location>
    </subcellularLocation>
</comment>
<dbReference type="Pfam" id="PF12341">
    <property type="entry name" value="Mcl1_mid"/>
    <property type="match status" value="1"/>
</dbReference>
<dbReference type="PANTHER" id="PTHR19932:SF10">
    <property type="entry name" value="WD REPEAT AND HMG-BOX DNA-BINDING PROTEIN 1"/>
    <property type="match status" value="1"/>
</dbReference>
<keyword evidence="3" id="KW-0677">Repeat</keyword>
<evidence type="ECO:0000256" key="2">
    <source>
        <dbReference type="ARBA" id="ARBA00022574"/>
    </source>
</evidence>
<feature type="repeat" description="WD" evidence="5">
    <location>
        <begin position="9"/>
        <end position="40"/>
    </location>
</feature>
<dbReference type="GO" id="GO:0003682">
    <property type="term" value="F:chromatin binding"/>
    <property type="evidence" value="ECO:0007669"/>
    <property type="project" value="TreeGrafter"/>
</dbReference>
<evidence type="ECO:0000259" key="8">
    <source>
        <dbReference type="Pfam" id="PF20946"/>
    </source>
</evidence>
<feature type="compositionally biased region" description="Polar residues" evidence="6">
    <location>
        <begin position="931"/>
        <end position="949"/>
    </location>
</feature>
<dbReference type="PROSITE" id="PS50082">
    <property type="entry name" value="WD_REPEATS_2"/>
    <property type="match status" value="2"/>
</dbReference>
<feature type="compositionally biased region" description="Polar residues" evidence="6">
    <location>
        <begin position="812"/>
        <end position="830"/>
    </location>
</feature>
<dbReference type="GO" id="GO:0006281">
    <property type="term" value="P:DNA repair"/>
    <property type="evidence" value="ECO:0007669"/>
    <property type="project" value="TreeGrafter"/>
</dbReference>
<dbReference type="Proteomes" id="UP000504606">
    <property type="component" value="Unplaced"/>
</dbReference>
<feature type="domain" description="WDHD1 first WD40" evidence="9">
    <location>
        <begin position="9"/>
        <end position="300"/>
    </location>
</feature>
<dbReference type="RefSeq" id="XP_052130663.1">
    <property type="nucleotide sequence ID" value="XM_052274703.1"/>
</dbReference>
<dbReference type="RefSeq" id="XP_052130659.1">
    <property type="nucleotide sequence ID" value="XM_052274699.1"/>
</dbReference>
<dbReference type="RefSeq" id="XP_052130660.1">
    <property type="nucleotide sequence ID" value="XM_052274700.1"/>
</dbReference>
<dbReference type="InterPro" id="IPR022100">
    <property type="entry name" value="WDHD1/CFT4_beta-prop_2nd"/>
</dbReference>
<dbReference type="GO" id="GO:0043596">
    <property type="term" value="C:nuclear replication fork"/>
    <property type="evidence" value="ECO:0007669"/>
    <property type="project" value="TreeGrafter"/>
</dbReference>
<dbReference type="Pfam" id="PF20946">
    <property type="entry name" value="Ctf4_C"/>
    <property type="match status" value="1"/>
</dbReference>
<dbReference type="GO" id="GO:0000278">
    <property type="term" value="P:mitotic cell cycle"/>
    <property type="evidence" value="ECO:0007669"/>
    <property type="project" value="TreeGrafter"/>
</dbReference>
<dbReference type="PROSITE" id="PS00678">
    <property type="entry name" value="WD_REPEATS_1"/>
    <property type="match status" value="1"/>
</dbReference>
<evidence type="ECO:0000256" key="1">
    <source>
        <dbReference type="ARBA" id="ARBA00004123"/>
    </source>
</evidence>
<reference evidence="11 12" key="1">
    <citation type="submission" date="2025-04" db="UniProtKB">
        <authorList>
            <consortium name="RefSeq"/>
        </authorList>
    </citation>
    <scope>IDENTIFICATION</scope>
    <source>
        <tissue evidence="11 12">Whole organism</tissue>
    </source>
</reference>
<dbReference type="InterPro" id="IPR001680">
    <property type="entry name" value="WD40_rpt"/>
</dbReference>
<keyword evidence="2 5" id="KW-0853">WD repeat</keyword>
<evidence type="ECO:0000313" key="12">
    <source>
        <dbReference type="RefSeq" id="XP_052130659.1"/>
    </source>
</evidence>
<dbReference type="OrthoDB" id="427368at2759"/>
<dbReference type="InterPro" id="IPR015943">
    <property type="entry name" value="WD40/YVTN_repeat-like_dom_sf"/>
</dbReference>
<evidence type="ECO:0000313" key="11">
    <source>
        <dbReference type="RefSeq" id="XP_026275185.1"/>
    </source>
</evidence>
<dbReference type="InterPro" id="IPR036322">
    <property type="entry name" value="WD40_repeat_dom_sf"/>
</dbReference>
<dbReference type="KEGG" id="foc:113204283"/>
<feature type="region of interest" description="Disordered" evidence="6">
    <location>
        <begin position="310"/>
        <end position="329"/>
    </location>
</feature>
<evidence type="ECO:0000313" key="16">
    <source>
        <dbReference type="RefSeq" id="XP_052130663.1"/>
    </source>
</evidence>
<evidence type="ECO:0000256" key="5">
    <source>
        <dbReference type="PROSITE-ProRule" id="PRU00221"/>
    </source>
</evidence>
<feature type="region of interest" description="Disordered" evidence="6">
    <location>
        <begin position="1002"/>
        <end position="1042"/>
    </location>
</feature>
<evidence type="ECO:0000256" key="4">
    <source>
        <dbReference type="ARBA" id="ARBA00023242"/>
    </source>
</evidence>
<feature type="region of interest" description="Disordered" evidence="6">
    <location>
        <begin position="1055"/>
        <end position="1082"/>
    </location>
</feature>
<dbReference type="InterPro" id="IPR048591">
    <property type="entry name" value="WDHD1/CFT4_hel"/>
</dbReference>
<keyword evidence="4" id="KW-0539">Nucleus</keyword>
<feature type="compositionally biased region" description="Basic and acidic residues" evidence="6">
    <location>
        <begin position="369"/>
        <end position="381"/>
    </location>
</feature>
<evidence type="ECO:0000313" key="14">
    <source>
        <dbReference type="RefSeq" id="XP_052130661.1"/>
    </source>
</evidence>
<sequence>MSPIQKPIRYAHSEGHTDVAYSDTGKYIITCGHDGEVRIWAGIEDDDNHTLCVAEEKANAVVQHGDRMFVSTDDNWVQAYTFPEYKRDGVITRFTAPVTDIAVSASGKFLAAGSCDTEIHISDLKNSEPDIVLVGHSAPILGLSIDPKEEYMVSSSCDGTVKVWDIELRDSVQKWDCVPKANDFFTAPLLVRASWQPSGRQYLAVPHDKEIRIYERSTWSEVASLSSTSCTDPFSITSFSPCGNYLAAVSHSMICVWDVNKFSPTTSFTHERGQKICGLEWNPKVPAELAYCDVMGQLGTIESLLPKVGVSDPKPVRSEVESSSVPGSDINDINALKDLEGLGFDDDDDDNENAFSIDKIKSQLSMNLGDDKESEAPDDAHSVASGSTRVGLKLNTQPTFQPSSTPDSLQHRFMVWNNVGIIRCINNHEENSIDIRFHDTAVHHSIHMNNILGHSIASMSTQAVALACSANDDTQSKVVCVVLNAWDGTQEWMTSLPNGESAVAVAVGNSWLAVATDNFNLRIFCLAGTQRQVLATPGKLVCLAGYKDKLLVIFHCGVGLPDEQNMWYQVMTISPEGGVYCGPTQPLPLSPGATLKWAGFTDECSPCTLDSEDVLRFLPARSHCWMPICDTKEHAKGQSDHFFIVGVSEQYQNIRAVLCRGAYYPPTTPLPIVSELPFQLPFCEMETEKSKIEETLWRSQLMLTTMKAILDTSTNDEDLLLAEKYRTEAEKNIKESLIKLFALSTRGGLEMRAVELCHLMPSAQVAELAAKYAMKVGKSLLAERVSTIVSNKRDREESKVFSVRSRSPDLFASQSQSQGMRASGDDLNNGNYDDTANGFGADKENELERENLLLAAKRKRAALEADTVEIKPAVLLQSQKRLNPFKKAPVMSNEAKGLDRLSSPYSSPQEMKKKSSGTISKGNTGAPKVSKPQSKQMTLFGTRVTSNSSDAKKCDSDPKKKPIPFVAWFNKIKSELQEEFPDVDPAEITKIGMKRYKEYKEGLKEAESPEEEISAPETKKLKRESDVTTPLPSDEPMTTDCDDDESAALLAAASEEMDTYQESESCINEKPPSPEKKKSGIGKLKAFTFASKS</sequence>
<dbReference type="SMART" id="SM00320">
    <property type="entry name" value="WD40"/>
    <property type="match status" value="4"/>
</dbReference>
<dbReference type="Pfam" id="PF24817">
    <property type="entry name" value="WD40_WDHD1_1st"/>
    <property type="match status" value="1"/>
</dbReference>
<keyword evidence="11 12" id="KW-0238">DNA-binding</keyword>
<dbReference type="RefSeq" id="XP_052130661.1">
    <property type="nucleotide sequence ID" value="XM_052274701.1"/>
</dbReference>
<dbReference type="RefSeq" id="XP_052130662.1">
    <property type="nucleotide sequence ID" value="XM_052274702.1"/>
</dbReference>
<feature type="region of interest" description="Disordered" evidence="6">
    <location>
        <begin position="369"/>
        <end position="388"/>
    </location>
</feature>
<evidence type="ECO:0000256" key="3">
    <source>
        <dbReference type="ARBA" id="ARBA00022737"/>
    </source>
</evidence>
<feature type="region of interest" description="Disordered" evidence="6">
    <location>
        <begin position="891"/>
        <end position="958"/>
    </location>
</feature>
<organism evidence="10 11">
    <name type="scientific">Frankliniella occidentalis</name>
    <name type="common">Western flower thrips</name>
    <name type="synonym">Euthrips occidentalis</name>
    <dbReference type="NCBI Taxonomy" id="133901"/>
    <lineage>
        <taxon>Eukaryota</taxon>
        <taxon>Metazoa</taxon>
        <taxon>Ecdysozoa</taxon>
        <taxon>Arthropoda</taxon>
        <taxon>Hexapoda</taxon>
        <taxon>Insecta</taxon>
        <taxon>Pterygota</taxon>
        <taxon>Neoptera</taxon>
        <taxon>Paraneoptera</taxon>
        <taxon>Thysanoptera</taxon>
        <taxon>Terebrantia</taxon>
        <taxon>Thripoidea</taxon>
        <taxon>Thripidae</taxon>
        <taxon>Frankliniella</taxon>
    </lineage>
</organism>
<dbReference type="RefSeq" id="XP_052130664.1">
    <property type="nucleotide sequence ID" value="XM_052274704.1"/>
</dbReference>
<dbReference type="SUPFAM" id="SSF75011">
    <property type="entry name" value="3-carboxy-cis,cis-mucoante lactonizing enzyme"/>
    <property type="match status" value="1"/>
</dbReference>
<evidence type="ECO:0000313" key="17">
    <source>
        <dbReference type="RefSeq" id="XP_052130664.1"/>
    </source>
</evidence>
<dbReference type="GeneID" id="113204283"/>
<evidence type="ECO:0000313" key="15">
    <source>
        <dbReference type="RefSeq" id="XP_052130662.1"/>
    </source>
</evidence>
<dbReference type="AlphaFoldDB" id="A0A6J1S7H0"/>
<evidence type="ECO:0000256" key="6">
    <source>
        <dbReference type="SAM" id="MobiDB-lite"/>
    </source>
</evidence>
<feature type="domain" description="WDHD1/CFT4 helical bundle" evidence="8">
    <location>
        <begin position="691"/>
        <end position="793"/>
    </location>
</feature>
<dbReference type="InterPro" id="IPR019775">
    <property type="entry name" value="WD40_repeat_CS"/>
</dbReference>
<dbReference type="InterPro" id="IPR057646">
    <property type="entry name" value="WD40_WDHD1_1st"/>
</dbReference>
<protein>
    <submittedName>
        <fullName evidence="11">WD repeat and HMG-box DNA-binding protein 1 isoform X1</fullName>
    </submittedName>
    <submittedName>
        <fullName evidence="12">WD repeat and HMG-box DNA-binding protein 1 isoform X2</fullName>
    </submittedName>
    <submittedName>
        <fullName evidence="13">WD repeat and HMG-box DNA-binding protein 1 isoform X3</fullName>
    </submittedName>
    <submittedName>
        <fullName evidence="14">WD repeat and HMG-box DNA-binding protein 1 isoform X4</fullName>
    </submittedName>
    <submittedName>
        <fullName evidence="15">WD repeat and HMG-box DNA-binding protein 1 isoform X5</fullName>
    </submittedName>
    <submittedName>
        <fullName evidence="16">WD repeat and HMG-box DNA-binding protein 1 isoform X6</fullName>
    </submittedName>
    <submittedName>
        <fullName evidence="17">WD repeat and HMG-box DNA-binding protein 1 isoform X7</fullName>
    </submittedName>
    <submittedName>
        <fullName evidence="18">WD repeat and HMG-box DNA-binding protein 1 isoform X8</fullName>
    </submittedName>
</protein>
<evidence type="ECO:0000259" key="7">
    <source>
        <dbReference type="Pfam" id="PF12341"/>
    </source>
</evidence>
<keyword evidence="10" id="KW-1185">Reference proteome</keyword>
<dbReference type="RefSeq" id="XP_052130666.1">
    <property type="nucleotide sequence ID" value="XM_052274706.1"/>
</dbReference>
<dbReference type="CTD" id="36551"/>
<dbReference type="SUPFAM" id="SSF47095">
    <property type="entry name" value="HMG-box"/>
    <property type="match status" value="1"/>
</dbReference>
<dbReference type="InterPro" id="IPR036910">
    <property type="entry name" value="HMG_box_dom_sf"/>
</dbReference>
<feature type="repeat" description="WD" evidence="5">
    <location>
        <begin position="133"/>
        <end position="174"/>
    </location>
</feature>
<feature type="domain" description="WDHD1/CFT4 second beta-propeller" evidence="7">
    <location>
        <begin position="399"/>
        <end position="681"/>
    </location>
</feature>
<accession>A0A6J1S7H0</accession>
<dbReference type="Gene3D" id="2.130.10.10">
    <property type="entry name" value="YVTN repeat-like/Quinoprotein amine dehydrogenase"/>
    <property type="match status" value="2"/>
</dbReference>
<dbReference type="GO" id="GO:0003677">
    <property type="term" value="F:DNA binding"/>
    <property type="evidence" value="ECO:0007669"/>
    <property type="project" value="UniProtKB-KW"/>
</dbReference>
<evidence type="ECO:0000313" key="10">
    <source>
        <dbReference type="Proteomes" id="UP000504606"/>
    </source>
</evidence>
<proteinExistence type="predicted"/>
<dbReference type="RefSeq" id="XP_026275185.1">
    <property type="nucleotide sequence ID" value="XM_026419400.2"/>
</dbReference>
<evidence type="ECO:0000259" key="9">
    <source>
        <dbReference type="Pfam" id="PF24817"/>
    </source>
</evidence>
<dbReference type="PANTHER" id="PTHR19932">
    <property type="entry name" value="WD REPEAT AND HMG-BOX DNA BINDING PROTEIN"/>
    <property type="match status" value="1"/>
</dbReference>